<evidence type="ECO:0000313" key="4">
    <source>
        <dbReference type="Proteomes" id="UP000492820"/>
    </source>
</evidence>
<evidence type="ECO:0000313" key="5">
    <source>
        <dbReference type="WBParaSite" id="EgrG_000766400"/>
    </source>
</evidence>
<proteinExistence type="predicted"/>
<organism evidence="3">
    <name type="scientific">Echinococcus granulosus</name>
    <name type="common">Hydatid tapeworm</name>
    <dbReference type="NCBI Taxonomy" id="6210"/>
    <lineage>
        <taxon>Eukaryota</taxon>
        <taxon>Metazoa</taxon>
        <taxon>Spiralia</taxon>
        <taxon>Lophotrochozoa</taxon>
        <taxon>Platyhelminthes</taxon>
        <taxon>Cestoda</taxon>
        <taxon>Eucestoda</taxon>
        <taxon>Cyclophyllidea</taxon>
        <taxon>Taeniidae</taxon>
        <taxon>Echinococcus</taxon>
        <taxon>Echinococcus granulosus group</taxon>
    </lineage>
</organism>
<dbReference type="Pfam" id="PF19013">
    <property type="entry name" value="DUF5742"/>
    <property type="match status" value="1"/>
</dbReference>
<dbReference type="WBParaSite" id="EgrG_000766400">
    <property type="protein sequence ID" value="EgrG_000766400"/>
    <property type="gene ID" value="EgrG_000766400"/>
</dbReference>
<dbReference type="Proteomes" id="UP000492820">
    <property type="component" value="Unassembled WGS sequence"/>
</dbReference>
<feature type="compositionally biased region" description="Polar residues" evidence="1">
    <location>
        <begin position="567"/>
        <end position="580"/>
    </location>
</feature>
<evidence type="ECO:0000259" key="2">
    <source>
        <dbReference type="Pfam" id="PF19013"/>
    </source>
</evidence>
<protein>
    <recommendedName>
        <fullName evidence="2">DUF5742 domain-containing protein</fullName>
    </recommendedName>
</protein>
<dbReference type="EMBL" id="LK028576">
    <property type="protein sequence ID" value="CDS15268.1"/>
    <property type="molecule type" value="Genomic_DNA"/>
</dbReference>
<reference evidence="3 4" key="1">
    <citation type="journal article" date="2013" name="Nature">
        <title>The genomes of four tapeworm species reveal adaptations to parasitism.</title>
        <authorList>
            <person name="Tsai I.J."/>
            <person name="Zarowiecki M."/>
            <person name="Holroyd N."/>
            <person name="Garciarrubio A."/>
            <person name="Sanchez-Flores A."/>
            <person name="Brooks K.L."/>
            <person name="Tracey A."/>
            <person name="Bobes R.J."/>
            <person name="Fragoso G."/>
            <person name="Sciutto E."/>
            <person name="Aslett M."/>
            <person name="Beasley H."/>
            <person name="Bennett H.M."/>
            <person name="Cai J."/>
            <person name="Camicia F."/>
            <person name="Clark R."/>
            <person name="Cucher M."/>
            <person name="De Silva N."/>
            <person name="Day T.A."/>
            <person name="Deplazes P."/>
            <person name="Estrada K."/>
            <person name="Fernandez C."/>
            <person name="Holland P.W."/>
            <person name="Hou J."/>
            <person name="Hu S."/>
            <person name="Huckvale T."/>
            <person name="Hung S.S."/>
            <person name="Kamenetzky L."/>
            <person name="Keane J.A."/>
            <person name="Kiss F."/>
            <person name="Koziol U."/>
            <person name="Lambert O."/>
            <person name="Liu K."/>
            <person name="Luo X."/>
            <person name="Luo Y."/>
            <person name="Macchiaroli N."/>
            <person name="Nichol S."/>
            <person name="Paps J."/>
            <person name="Parkinson J."/>
            <person name="Pouchkina-Stantcheva N."/>
            <person name="Riddiford N."/>
            <person name="Rosenzvit M."/>
            <person name="Salinas G."/>
            <person name="Wasmuth J.D."/>
            <person name="Zamanian M."/>
            <person name="Zheng Y."/>
            <person name="Cai X."/>
            <person name="Soberon X."/>
            <person name="Olson P.D."/>
            <person name="Laclette J.P."/>
            <person name="Brehm K."/>
            <person name="Berriman M."/>
            <person name="Garciarrubio A."/>
            <person name="Bobes R.J."/>
            <person name="Fragoso G."/>
            <person name="Sanchez-Flores A."/>
            <person name="Estrada K."/>
            <person name="Cevallos M.A."/>
            <person name="Morett E."/>
            <person name="Gonzalez V."/>
            <person name="Portillo T."/>
            <person name="Ochoa-Leyva A."/>
            <person name="Jose M.V."/>
            <person name="Sciutto E."/>
            <person name="Landa A."/>
            <person name="Jimenez L."/>
            <person name="Valdes V."/>
            <person name="Carrero J.C."/>
            <person name="Larralde C."/>
            <person name="Morales-Montor J."/>
            <person name="Limon-Lason J."/>
            <person name="Soberon X."/>
            <person name="Laclette J.P."/>
        </authorList>
    </citation>
    <scope>NUCLEOTIDE SEQUENCE [LARGE SCALE GENOMIC DNA]</scope>
</reference>
<dbReference type="OrthoDB" id="6241674at2759"/>
<reference evidence="3" key="2">
    <citation type="submission" date="2014-06" db="EMBL/GenBank/DDBJ databases">
        <authorList>
            <person name="Aslett M."/>
        </authorList>
    </citation>
    <scope>NUCLEOTIDE SEQUENCE</scope>
</reference>
<dbReference type="AlphaFoldDB" id="A0A068WA88"/>
<sequence length="651" mass="72704">MVRPSVRDLPERFVKFFKSLKAHSCSVRWNWAKVLEVLQSDSRRGSGFWRICEAGIYHIMYCGSVEKNTDIKCKKVHSLDIRVMEYVGVCFSHLMLADTATNRMDKFKLSLQQVVSTLLDAAISAFKTSGFHISVLEPLMSVRDPKLKILPRLLTMDKINVKNKLELALCRIYVLSSTLRSIFENGSTTVLPICLPYICFAICAIFSVNICDPRHSSSALMACAKHLLHSFCVVVRSCGVNISPSAPSLMTSLVYQLEWSSQFARSHPSKDSLTYKLAVYRCLSSFLDATAQVASPSLFRLTSRIIFEVCFDISFAARGSLAQSLMTSAEDVSIYELHVCCVAASIRLIELLFVNHSFILSRSMVEITDHSIRSDNNFCDYKFKQALLSLSSELHYLATRLVNLLSKPNKLTPPEQVIVKPHFLIPFLNAASAARDYGFLFPRSNVLHELSRVLLKHNDYLVRINAERCYRHTFKSLPDTPFAKLSLCDGNSLVSSFTQTEQSSKSLISMQQENDGATGLEAWQEQAQPAQEPVIANTTSIPDNCVLLTRVEMTGTDTCEAPLQEMSKPSNLLDETTQAETPALSRRVKKRAHSEDPPPIPAKKTAPETVTQTTDVEKAPFPEACSQEAATPEEGLLPIQDVLCTFDDTLI</sequence>
<feature type="region of interest" description="Disordered" evidence="1">
    <location>
        <begin position="567"/>
        <end position="619"/>
    </location>
</feature>
<feature type="domain" description="DUF5742" evidence="2">
    <location>
        <begin position="204"/>
        <end position="462"/>
    </location>
</feature>
<accession>A0A068WA88</accession>
<reference evidence="5" key="3">
    <citation type="submission" date="2020-10" db="UniProtKB">
        <authorList>
            <consortium name="WormBaseParasite"/>
        </authorList>
    </citation>
    <scope>IDENTIFICATION</scope>
</reference>
<name>A0A068WA88_ECHGR</name>
<dbReference type="InterPro" id="IPR043984">
    <property type="entry name" value="DUF5742"/>
</dbReference>
<gene>
    <name evidence="5" type="primary">EGR_07494</name>
    <name evidence="3" type="ORF">EgrG_000766400</name>
</gene>
<evidence type="ECO:0000313" key="3">
    <source>
        <dbReference type="EMBL" id="CDS15268.1"/>
    </source>
</evidence>
<evidence type="ECO:0000256" key="1">
    <source>
        <dbReference type="SAM" id="MobiDB-lite"/>
    </source>
</evidence>